<dbReference type="AlphaFoldDB" id="A0A4T0I9E4"/>
<dbReference type="PANTHER" id="PTHR44169">
    <property type="entry name" value="NADPH-DEPENDENT 1-ACYLDIHYDROXYACETONE PHOSPHATE REDUCTASE"/>
    <property type="match status" value="1"/>
</dbReference>
<dbReference type="InterPro" id="IPR020904">
    <property type="entry name" value="Sc_DH/Rdtase_CS"/>
</dbReference>
<evidence type="ECO:0008006" key="7">
    <source>
        <dbReference type="Google" id="ProtNLM"/>
    </source>
</evidence>
<evidence type="ECO:0000256" key="4">
    <source>
        <dbReference type="RuleBase" id="RU000363"/>
    </source>
</evidence>
<evidence type="ECO:0000256" key="3">
    <source>
        <dbReference type="ARBA" id="ARBA00023002"/>
    </source>
</evidence>
<protein>
    <recommendedName>
        <fullName evidence="7">NADPH-dependent 1-acyldihydroxyacetone phosphate reductase</fullName>
    </recommendedName>
</protein>
<name>A0A4T0I9E4_WALIC</name>
<gene>
    <name evidence="5" type="ORF">E3P90_00378</name>
</gene>
<comment type="caution">
    <text evidence="5">The sequence shown here is derived from an EMBL/GenBank/DDBJ whole genome shotgun (WGS) entry which is preliminary data.</text>
</comment>
<dbReference type="SUPFAM" id="SSF51735">
    <property type="entry name" value="NAD(P)-binding Rossmann-fold domains"/>
    <property type="match status" value="1"/>
</dbReference>
<keyword evidence="3" id="KW-0560">Oxidoreductase</keyword>
<proteinExistence type="inferred from homology"/>
<reference evidence="5 6" key="1">
    <citation type="submission" date="2019-03" db="EMBL/GenBank/DDBJ databases">
        <title>Sequencing 23 genomes of Wallemia ichthyophaga.</title>
        <authorList>
            <person name="Gostincar C."/>
        </authorList>
    </citation>
    <scope>NUCLEOTIDE SEQUENCE [LARGE SCALE GENOMIC DNA]</scope>
    <source>
        <strain evidence="5 6">EXF-8621</strain>
    </source>
</reference>
<accession>A0A4T0I9E4</accession>
<dbReference type="InterPro" id="IPR036291">
    <property type="entry name" value="NAD(P)-bd_dom_sf"/>
</dbReference>
<evidence type="ECO:0000313" key="6">
    <source>
        <dbReference type="Proteomes" id="UP000306954"/>
    </source>
</evidence>
<comment type="similarity">
    <text evidence="1 4">Belongs to the short-chain dehydrogenases/reductases (SDR) family.</text>
</comment>
<dbReference type="GO" id="GO:0005783">
    <property type="term" value="C:endoplasmic reticulum"/>
    <property type="evidence" value="ECO:0007669"/>
    <property type="project" value="TreeGrafter"/>
</dbReference>
<dbReference type="GO" id="GO:0000140">
    <property type="term" value="F:acylglycerone-phosphate reductase (NADP+) activity"/>
    <property type="evidence" value="ECO:0007669"/>
    <property type="project" value="TreeGrafter"/>
</dbReference>
<dbReference type="PANTHER" id="PTHR44169:SF6">
    <property type="entry name" value="NADPH-DEPENDENT 1-ACYLDIHYDROXYACETONE PHOSPHATE REDUCTASE"/>
    <property type="match status" value="1"/>
</dbReference>
<evidence type="ECO:0000256" key="2">
    <source>
        <dbReference type="ARBA" id="ARBA00022857"/>
    </source>
</evidence>
<dbReference type="PROSITE" id="PS00061">
    <property type="entry name" value="ADH_SHORT"/>
    <property type="match status" value="1"/>
</dbReference>
<dbReference type="GO" id="GO:0004806">
    <property type="term" value="F:triacylglycerol lipase activity"/>
    <property type="evidence" value="ECO:0007669"/>
    <property type="project" value="TreeGrafter"/>
</dbReference>
<dbReference type="GO" id="GO:0005811">
    <property type="term" value="C:lipid droplet"/>
    <property type="evidence" value="ECO:0007669"/>
    <property type="project" value="TreeGrafter"/>
</dbReference>
<sequence length="285" mass="30952">MARTVLITGCSQDGIGESLAISFQRANCEVIATARDACKMKRLAESGIRTLEIDISSDDSVNAAVQKLAEENISIDVLVNNAGIINNGPLVETSLDTAQKVINTNVIGSFRLTKALVPSMIKSKEGLVMNVSSVVGEVPLPFGGFYAISKSALNTLSTVLRTELEPFNIKVMVLEPGAVKSNIANNHLPYTASEASPYHPIKDLIANRLQLSQIHSTAPGREAFADDVVRYALKRSPPKLLITGGKAWLFKILTKLPSSLVQWLFSYRFGLKKLKNIVSTQRKTN</sequence>
<dbReference type="PRINTS" id="PR00080">
    <property type="entry name" value="SDRFAMILY"/>
</dbReference>
<organism evidence="5 6">
    <name type="scientific">Wallemia ichthyophaga</name>
    <dbReference type="NCBI Taxonomy" id="245174"/>
    <lineage>
        <taxon>Eukaryota</taxon>
        <taxon>Fungi</taxon>
        <taxon>Dikarya</taxon>
        <taxon>Basidiomycota</taxon>
        <taxon>Wallemiomycotina</taxon>
        <taxon>Wallemiomycetes</taxon>
        <taxon>Wallemiales</taxon>
        <taxon>Wallemiaceae</taxon>
        <taxon>Wallemia</taxon>
    </lineage>
</organism>
<dbReference type="Pfam" id="PF00106">
    <property type="entry name" value="adh_short"/>
    <property type="match status" value="1"/>
</dbReference>
<dbReference type="PRINTS" id="PR00081">
    <property type="entry name" value="GDHRDH"/>
</dbReference>
<dbReference type="GO" id="GO:0019433">
    <property type="term" value="P:triglyceride catabolic process"/>
    <property type="evidence" value="ECO:0007669"/>
    <property type="project" value="TreeGrafter"/>
</dbReference>
<dbReference type="GO" id="GO:0006654">
    <property type="term" value="P:phosphatidic acid biosynthetic process"/>
    <property type="evidence" value="ECO:0007669"/>
    <property type="project" value="TreeGrafter"/>
</dbReference>
<dbReference type="CDD" id="cd05374">
    <property type="entry name" value="17beta-HSD-like_SDR_c"/>
    <property type="match status" value="1"/>
</dbReference>
<dbReference type="Gene3D" id="3.40.50.720">
    <property type="entry name" value="NAD(P)-binding Rossmann-like Domain"/>
    <property type="match status" value="1"/>
</dbReference>
<dbReference type="InterPro" id="IPR002347">
    <property type="entry name" value="SDR_fam"/>
</dbReference>
<keyword evidence="2" id="KW-0521">NADP</keyword>
<dbReference type="EMBL" id="SPOF01000003">
    <property type="protein sequence ID" value="TIB16747.1"/>
    <property type="molecule type" value="Genomic_DNA"/>
</dbReference>
<evidence type="ECO:0000313" key="5">
    <source>
        <dbReference type="EMBL" id="TIB16747.1"/>
    </source>
</evidence>
<dbReference type="Proteomes" id="UP000306954">
    <property type="component" value="Unassembled WGS sequence"/>
</dbReference>
<evidence type="ECO:0000256" key="1">
    <source>
        <dbReference type="ARBA" id="ARBA00006484"/>
    </source>
</evidence>